<feature type="region of interest" description="Disordered" evidence="1">
    <location>
        <begin position="60"/>
        <end position="98"/>
    </location>
</feature>
<accession>A0A0B1SQV6</accession>
<keyword evidence="3" id="KW-1185">Reference proteome</keyword>
<evidence type="ECO:0000313" key="2">
    <source>
        <dbReference type="EMBL" id="KHJ87658.1"/>
    </source>
</evidence>
<name>A0A0B1SQV6_OESDE</name>
<evidence type="ECO:0000256" key="1">
    <source>
        <dbReference type="SAM" id="MobiDB-lite"/>
    </source>
</evidence>
<dbReference type="Proteomes" id="UP000053660">
    <property type="component" value="Unassembled WGS sequence"/>
</dbReference>
<dbReference type="EMBL" id="KN557294">
    <property type="protein sequence ID" value="KHJ87658.1"/>
    <property type="molecule type" value="Genomic_DNA"/>
</dbReference>
<organism evidence="2 3">
    <name type="scientific">Oesophagostomum dentatum</name>
    <name type="common">Nodular worm</name>
    <dbReference type="NCBI Taxonomy" id="61180"/>
    <lineage>
        <taxon>Eukaryota</taxon>
        <taxon>Metazoa</taxon>
        <taxon>Ecdysozoa</taxon>
        <taxon>Nematoda</taxon>
        <taxon>Chromadorea</taxon>
        <taxon>Rhabditida</taxon>
        <taxon>Rhabditina</taxon>
        <taxon>Rhabditomorpha</taxon>
        <taxon>Strongyloidea</taxon>
        <taxon>Strongylidae</taxon>
        <taxon>Oesophagostomum</taxon>
    </lineage>
</organism>
<dbReference type="OrthoDB" id="5867527at2759"/>
<dbReference type="AlphaFoldDB" id="A0A0B1SQV6"/>
<proteinExistence type="predicted"/>
<protein>
    <submittedName>
        <fullName evidence="2">Uncharacterized protein</fullName>
    </submittedName>
</protein>
<gene>
    <name evidence="2" type="ORF">OESDEN_12562</name>
</gene>
<evidence type="ECO:0000313" key="3">
    <source>
        <dbReference type="Proteomes" id="UP000053660"/>
    </source>
</evidence>
<feature type="compositionally biased region" description="Basic and acidic residues" evidence="1">
    <location>
        <begin position="117"/>
        <end position="134"/>
    </location>
</feature>
<reference evidence="2 3" key="1">
    <citation type="submission" date="2014-03" db="EMBL/GenBank/DDBJ databases">
        <title>Draft genome of the hookworm Oesophagostomum dentatum.</title>
        <authorList>
            <person name="Mitreva M."/>
        </authorList>
    </citation>
    <scope>NUCLEOTIDE SEQUENCE [LARGE SCALE GENOMIC DNA]</scope>
    <source>
        <strain evidence="2 3">OD-Hann</strain>
    </source>
</reference>
<feature type="compositionally biased region" description="Polar residues" evidence="1">
    <location>
        <begin position="66"/>
        <end position="90"/>
    </location>
</feature>
<feature type="region of interest" description="Disordered" evidence="1">
    <location>
        <begin position="112"/>
        <end position="134"/>
    </location>
</feature>
<sequence>MDKYLGLDGVFLLRLIAQHADVVFITELIGHLWKSHYEIEEQRMALKRMNLVLPLLRSAEKEEFSTTDSPSTRRNSSVTKRKTSTANRRSSTFKRHASVDEIESVTSKQFADSSSDEELKAKADRRTSLKKETNRKISLEKESWKMNLEKEKN</sequence>